<dbReference type="OrthoDB" id="7792758at2"/>
<dbReference type="InterPro" id="IPR015943">
    <property type="entry name" value="WD40/YVTN_repeat-like_dom_sf"/>
</dbReference>
<accession>A0A1G6DF69</accession>
<evidence type="ECO:0000313" key="3">
    <source>
        <dbReference type="Proteomes" id="UP000199071"/>
    </source>
</evidence>
<dbReference type="SUPFAM" id="SSF51004">
    <property type="entry name" value="C-terminal (heme d1) domain of cytochrome cd1-nitrite reductase"/>
    <property type="match status" value="1"/>
</dbReference>
<keyword evidence="1" id="KW-0732">Signal</keyword>
<dbReference type="Proteomes" id="UP000199071">
    <property type="component" value="Unassembled WGS sequence"/>
</dbReference>
<evidence type="ECO:0000256" key="1">
    <source>
        <dbReference type="SAM" id="SignalP"/>
    </source>
</evidence>
<proteinExistence type="predicted"/>
<protein>
    <submittedName>
        <fullName evidence="2">Uncharacterized protein</fullName>
    </submittedName>
</protein>
<dbReference type="InterPro" id="IPR011048">
    <property type="entry name" value="Haem_d1_sf"/>
</dbReference>
<dbReference type="AlphaFoldDB" id="A0A1G6DF69"/>
<organism evidence="2 3">
    <name type="scientific">Bauldia litoralis</name>
    <dbReference type="NCBI Taxonomy" id="665467"/>
    <lineage>
        <taxon>Bacteria</taxon>
        <taxon>Pseudomonadati</taxon>
        <taxon>Pseudomonadota</taxon>
        <taxon>Alphaproteobacteria</taxon>
        <taxon>Hyphomicrobiales</taxon>
        <taxon>Kaistiaceae</taxon>
        <taxon>Bauldia</taxon>
    </lineage>
</organism>
<sequence>MNTKPGLTALLAGLALSLSLAQGADAADSNISAANGPIPGDVTLYAAELACQKKIPTPGYYSSLNGAEISDSERSGMFPCATFTGSWDGPNAVYAFRSLDDYPGISYINNRRPGELYIVGGEFPTPDDPRQVGPYIAKAHATTGAQIWRTYFDNLNVSGRWIANANLNILPDGNIAFAWSHFIALVDGDTGEILKTNTLPPGDAPLEDVNFKHLTIAPDGTLILKDQTRPIGCTLQGTMAIIACAQKGMKMPNSVLVAVDPETLEVLDSLPLPGPAPSPHIVTPYGRQIAIYMGVGDTARRYFWHPIRKKLTADDSWVVHPLAEGQAALTAPTIVGDWVAVQTNGLFSNKKASSVVVIHQDDATRTETIFPFGDLPSGEWSFAPPKNGADPENNLIYSADMGMKKVAGIRIDPETGKLETAFVIDDISNTFQPVFGPADKRVLMLTNIKLPAESASIIEAVQTSKYSEQLTWRDAATGRILAESDFFEPLTVNSLTPPGYGGRVYFPTAMGKGFYVLQPMPQPTNQ</sequence>
<gene>
    <name evidence="2" type="ORF">SAMN02982931_03305</name>
</gene>
<keyword evidence="3" id="KW-1185">Reference proteome</keyword>
<name>A0A1G6DF69_9HYPH</name>
<dbReference type="RefSeq" id="WP_090877941.1">
    <property type="nucleotide sequence ID" value="NZ_FMXQ01000007.1"/>
</dbReference>
<dbReference type="STRING" id="665467.SAMN02982931_03305"/>
<reference evidence="2 3" key="1">
    <citation type="submission" date="2016-10" db="EMBL/GenBank/DDBJ databases">
        <authorList>
            <person name="de Groot N.N."/>
        </authorList>
    </citation>
    <scope>NUCLEOTIDE SEQUENCE [LARGE SCALE GENOMIC DNA]</scope>
    <source>
        <strain evidence="2 3">ATCC 35022</strain>
    </source>
</reference>
<dbReference type="Gene3D" id="2.130.10.10">
    <property type="entry name" value="YVTN repeat-like/Quinoprotein amine dehydrogenase"/>
    <property type="match status" value="1"/>
</dbReference>
<feature type="chain" id="PRO_5011585513" evidence="1">
    <location>
        <begin position="27"/>
        <end position="526"/>
    </location>
</feature>
<dbReference type="EMBL" id="FMXQ01000007">
    <property type="protein sequence ID" value="SDB43771.1"/>
    <property type="molecule type" value="Genomic_DNA"/>
</dbReference>
<feature type="signal peptide" evidence="1">
    <location>
        <begin position="1"/>
        <end position="26"/>
    </location>
</feature>
<evidence type="ECO:0000313" key="2">
    <source>
        <dbReference type="EMBL" id="SDB43771.1"/>
    </source>
</evidence>